<dbReference type="EMBL" id="MF083142">
    <property type="protein sequence ID" value="ASO63855.1"/>
    <property type="molecule type" value="Genomic_DNA"/>
</dbReference>
<proteinExistence type="predicted"/>
<accession>A0A221ZMS4</accession>
<evidence type="ECO:0000313" key="2">
    <source>
        <dbReference type="EMBL" id="ASO63855.1"/>
    </source>
</evidence>
<organism evidence="2">
    <name type="scientific">Citrobacter freundii</name>
    <dbReference type="NCBI Taxonomy" id="546"/>
    <lineage>
        <taxon>Bacteria</taxon>
        <taxon>Pseudomonadati</taxon>
        <taxon>Pseudomonadota</taxon>
        <taxon>Gammaproteobacteria</taxon>
        <taxon>Enterobacterales</taxon>
        <taxon>Enterobacteriaceae</taxon>
        <taxon>Citrobacter</taxon>
        <taxon>Citrobacter freundii complex</taxon>
    </lineage>
</organism>
<feature type="region of interest" description="Disordered" evidence="1">
    <location>
        <begin position="1"/>
        <end position="25"/>
    </location>
</feature>
<reference evidence="2" key="1">
    <citation type="submission" date="2017-05" db="EMBL/GenBank/DDBJ databases">
        <authorList>
            <person name="Li X.-P."/>
            <person name="Sun J."/>
            <person name="Liu Y.-H."/>
        </authorList>
    </citation>
    <scope>NUCLEOTIDE SEQUENCE</scope>
    <source>
        <strain evidence="2">D36-1</strain>
        <plasmid evidence="2">pD36-1</plasmid>
    </source>
</reference>
<name>A0A221ZMS4_CITFR</name>
<protein>
    <submittedName>
        <fullName evidence="2">Uncharacterized protein</fullName>
    </submittedName>
</protein>
<sequence length="46" mass="5231">MASHQLAGGHNAPQDKPYQNYAKKKPQQFTDGAFCRHFTALPMIER</sequence>
<geneLocation type="plasmid" evidence="2">
    <name>pD36-1</name>
</geneLocation>
<evidence type="ECO:0000256" key="1">
    <source>
        <dbReference type="SAM" id="MobiDB-lite"/>
    </source>
</evidence>
<keyword evidence="2" id="KW-0614">Plasmid</keyword>
<dbReference type="AlphaFoldDB" id="A0A221ZMS4"/>